<reference evidence="7" key="1">
    <citation type="submission" date="2023-10" db="EMBL/GenBank/DDBJ databases">
        <authorList>
            <person name="Noh H."/>
        </authorList>
    </citation>
    <scope>NUCLEOTIDE SEQUENCE</scope>
    <source>
        <strain evidence="7">DUCC4014</strain>
    </source>
</reference>
<dbReference type="InterPro" id="IPR036259">
    <property type="entry name" value="MFS_trans_sf"/>
</dbReference>
<dbReference type="Pfam" id="PF07690">
    <property type="entry name" value="MFS_1"/>
    <property type="match status" value="1"/>
</dbReference>
<evidence type="ECO:0000256" key="4">
    <source>
        <dbReference type="ARBA" id="ARBA00023136"/>
    </source>
</evidence>
<dbReference type="PANTHER" id="PTHR23502:SF30">
    <property type="entry name" value="TRANSPORTER, PUTATIVE (AFU_ORTHOLOGUE AFUA_8G04702)-RELATED"/>
    <property type="match status" value="1"/>
</dbReference>
<feature type="transmembrane region" description="Helical" evidence="6">
    <location>
        <begin position="398"/>
        <end position="417"/>
    </location>
</feature>
<dbReference type="RefSeq" id="XP_062632021.1">
    <property type="nucleotide sequence ID" value="XM_062776037.1"/>
</dbReference>
<organism evidence="7 8">
    <name type="scientific">Vanrija pseudolonga</name>
    <dbReference type="NCBI Taxonomy" id="143232"/>
    <lineage>
        <taxon>Eukaryota</taxon>
        <taxon>Fungi</taxon>
        <taxon>Dikarya</taxon>
        <taxon>Basidiomycota</taxon>
        <taxon>Agaricomycotina</taxon>
        <taxon>Tremellomycetes</taxon>
        <taxon>Trichosporonales</taxon>
        <taxon>Trichosporonaceae</taxon>
        <taxon>Vanrija</taxon>
    </lineage>
</organism>
<feature type="transmembrane region" description="Helical" evidence="6">
    <location>
        <begin position="356"/>
        <end position="377"/>
    </location>
</feature>
<keyword evidence="8" id="KW-1185">Reference proteome</keyword>
<proteinExistence type="predicted"/>
<dbReference type="GO" id="GO:0022857">
    <property type="term" value="F:transmembrane transporter activity"/>
    <property type="evidence" value="ECO:0007669"/>
    <property type="project" value="InterPro"/>
</dbReference>
<evidence type="ECO:0000256" key="6">
    <source>
        <dbReference type="SAM" id="Phobius"/>
    </source>
</evidence>
<dbReference type="GeneID" id="87812644"/>
<protein>
    <submittedName>
        <fullName evidence="7">Purtative MFS-type transporterc</fullName>
    </submittedName>
</protein>
<feature type="transmembrane region" description="Helical" evidence="6">
    <location>
        <begin position="85"/>
        <end position="105"/>
    </location>
</feature>
<gene>
    <name evidence="7" type="primary">SPBC1271.10c_3</name>
    <name evidence="7" type="ORF">LOC62_07G009483</name>
</gene>
<feature type="transmembrane region" description="Helical" evidence="6">
    <location>
        <begin position="205"/>
        <end position="224"/>
    </location>
</feature>
<evidence type="ECO:0000256" key="3">
    <source>
        <dbReference type="ARBA" id="ARBA00022989"/>
    </source>
</evidence>
<feature type="transmembrane region" description="Helical" evidence="6">
    <location>
        <begin position="174"/>
        <end position="193"/>
    </location>
</feature>
<dbReference type="Gene3D" id="1.20.1250.20">
    <property type="entry name" value="MFS general substrate transporter like domains"/>
    <property type="match status" value="1"/>
</dbReference>
<feature type="transmembrane region" description="Helical" evidence="6">
    <location>
        <begin position="461"/>
        <end position="480"/>
    </location>
</feature>
<dbReference type="AlphaFoldDB" id="A0AAF1BQA2"/>
<evidence type="ECO:0000313" key="8">
    <source>
        <dbReference type="Proteomes" id="UP000827549"/>
    </source>
</evidence>
<evidence type="ECO:0000256" key="2">
    <source>
        <dbReference type="ARBA" id="ARBA00022692"/>
    </source>
</evidence>
<name>A0AAF1BQA2_9TREE</name>
<feature type="transmembrane region" description="Helical" evidence="6">
    <location>
        <begin position="423"/>
        <end position="449"/>
    </location>
</feature>
<keyword evidence="4 6" id="KW-0472">Membrane</keyword>
<keyword evidence="2 6" id="KW-0812">Transmembrane</keyword>
<evidence type="ECO:0000313" key="7">
    <source>
        <dbReference type="EMBL" id="WOO85995.1"/>
    </source>
</evidence>
<dbReference type="PANTHER" id="PTHR23502">
    <property type="entry name" value="MAJOR FACILITATOR SUPERFAMILY"/>
    <property type="match status" value="1"/>
</dbReference>
<evidence type="ECO:0000256" key="5">
    <source>
        <dbReference type="SAM" id="MobiDB-lite"/>
    </source>
</evidence>
<feature type="transmembrane region" description="Helical" evidence="6">
    <location>
        <begin position="50"/>
        <end position="73"/>
    </location>
</feature>
<sequence length="536" mass="59127">MAHTRELPIPGSLLLLDEHAAGAEGEIILHPTPSRDVNDPLNWSPMRKQLAFAMLVVYTVSAGFGACSLYSVLSPLSEEKGIPLSTLNAGTGYMFLLLGWGGIITQPLAQTFGKRPMYLASQLGHLGCIIWMVYINTEGQWLANKVLQGLFTAPIEMLIEVSIADMFFAHERGFYMGLYATALYGGNFLAPVWAGFANDGLGWKWVFWLSAIQLGVGTIILFLFQEETNYNRGTTELGEQHGTPRSRSDSEAEAGDDEKYGRGDKIDRTVSVPATRPPLEGTPYSFTYKLRLYRETYTTLSTLVAQAYRPILLWRYPVAVWSGFLYGSSLVWYNVFNATASLVLTQNYHFSPSMVGLSYLGPTIGACVAAVWSGWAADKFLLWDARRKGGVREPEDRLWLLALNAILLPAGLILWGVGAANHIHWFGLVFGGGLVAFTSASAGAFAINYVLDSYKDLGGEVILSIILIRNSLSFAIGYGITPWLNMGLQNTFITAAMVGMVIYGSFVVVIKFGKTWRKASRESYWRYVESSVMPSH</sequence>
<dbReference type="GO" id="GO:0005886">
    <property type="term" value="C:plasma membrane"/>
    <property type="evidence" value="ECO:0007669"/>
    <property type="project" value="TreeGrafter"/>
</dbReference>
<accession>A0AAF1BQA2</accession>
<evidence type="ECO:0000256" key="1">
    <source>
        <dbReference type="ARBA" id="ARBA00004141"/>
    </source>
</evidence>
<comment type="subcellular location">
    <subcellularLocation>
        <location evidence="1">Membrane</location>
        <topology evidence="1">Multi-pass membrane protein</topology>
    </subcellularLocation>
</comment>
<feature type="transmembrane region" description="Helical" evidence="6">
    <location>
        <begin position="492"/>
        <end position="513"/>
    </location>
</feature>
<feature type="transmembrane region" description="Helical" evidence="6">
    <location>
        <begin position="318"/>
        <end position="336"/>
    </location>
</feature>
<feature type="region of interest" description="Disordered" evidence="5">
    <location>
        <begin position="234"/>
        <end position="264"/>
    </location>
</feature>
<dbReference type="Proteomes" id="UP000827549">
    <property type="component" value="Chromosome 7"/>
</dbReference>
<dbReference type="InterPro" id="IPR011701">
    <property type="entry name" value="MFS"/>
</dbReference>
<dbReference type="SUPFAM" id="SSF103473">
    <property type="entry name" value="MFS general substrate transporter"/>
    <property type="match status" value="1"/>
</dbReference>
<keyword evidence="3 6" id="KW-1133">Transmembrane helix</keyword>
<dbReference type="EMBL" id="CP086720">
    <property type="protein sequence ID" value="WOO85995.1"/>
    <property type="molecule type" value="Genomic_DNA"/>
</dbReference>